<keyword evidence="3" id="KW-1185">Reference proteome</keyword>
<feature type="domain" description="Winged helix-turn helix" evidence="1">
    <location>
        <begin position="1"/>
        <end position="28"/>
    </location>
</feature>
<protein>
    <submittedName>
        <fullName evidence="2">Winged helix-turn-helix domain-containing protein</fullName>
    </submittedName>
</protein>
<dbReference type="EMBL" id="JARAWJ010000052">
    <property type="protein sequence ID" value="MDX3043442.1"/>
    <property type="molecule type" value="Genomic_DNA"/>
</dbReference>
<sequence length="33" mass="4024">MKRHGWSWQQPARRTIERDDDAVDLWTRRSGRG</sequence>
<evidence type="ECO:0000313" key="2">
    <source>
        <dbReference type="EMBL" id="MDX3043442.1"/>
    </source>
</evidence>
<gene>
    <name evidence="2" type="ORF">PV383_40700</name>
</gene>
<dbReference type="RefSeq" id="WP_237270812.1">
    <property type="nucleotide sequence ID" value="NZ_JARAWG010000040.1"/>
</dbReference>
<reference evidence="2 3" key="1">
    <citation type="journal article" date="2023" name="Microb. Genom.">
        <title>Mesoterricola silvestris gen. nov., sp. nov., Mesoterricola sediminis sp. nov., Geothrix oryzae sp. nov., Geothrix edaphica sp. nov., Geothrix rubra sp. nov., and Geothrix limicola sp. nov., six novel members of Acidobacteriota isolated from soils.</title>
        <authorList>
            <person name="Weisberg A.J."/>
            <person name="Pearce E."/>
            <person name="Kramer C.G."/>
            <person name="Chang J.H."/>
            <person name="Clarke C.R."/>
        </authorList>
    </citation>
    <scope>NUCLEOTIDE SEQUENCE [LARGE SCALE GENOMIC DNA]</scope>
    <source>
        <strain evidence="2 3">NE20-4-1</strain>
    </source>
</reference>
<dbReference type="InterPro" id="IPR025959">
    <property type="entry name" value="Winged_HTH_dom"/>
</dbReference>
<dbReference type="Proteomes" id="UP001282474">
    <property type="component" value="Unassembled WGS sequence"/>
</dbReference>
<comment type="caution">
    <text evidence="2">The sequence shown here is derived from an EMBL/GenBank/DDBJ whole genome shotgun (WGS) entry which is preliminary data.</text>
</comment>
<evidence type="ECO:0000259" key="1">
    <source>
        <dbReference type="Pfam" id="PF13592"/>
    </source>
</evidence>
<proteinExistence type="predicted"/>
<evidence type="ECO:0000313" key="3">
    <source>
        <dbReference type="Proteomes" id="UP001282474"/>
    </source>
</evidence>
<accession>A0ABU4N396</accession>
<dbReference type="Pfam" id="PF13592">
    <property type="entry name" value="HTH_33"/>
    <property type="match status" value="1"/>
</dbReference>
<organism evidence="2 3">
    <name type="scientific">Streptomyces caniscabiei</name>
    <dbReference type="NCBI Taxonomy" id="2746961"/>
    <lineage>
        <taxon>Bacteria</taxon>
        <taxon>Bacillati</taxon>
        <taxon>Actinomycetota</taxon>
        <taxon>Actinomycetes</taxon>
        <taxon>Kitasatosporales</taxon>
        <taxon>Streptomycetaceae</taxon>
        <taxon>Streptomyces</taxon>
    </lineage>
</organism>
<name>A0ABU4N396_9ACTN</name>